<sequence length="58" mass="6896">MNNYFYNNTSGASTKDTIINYYIPIRDPFIESMKQAFDDVKNKRVTRVDNLNKFLKEI</sequence>
<dbReference type="AlphaFoldDB" id="A0A6H1ZUS9"/>
<dbReference type="EMBL" id="MT145054">
    <property type="protein sequence ID" value="QJI03049.1"/>
    <property type="molecule type" value="Genomic_DNA"/>
</dbReference>
<accession>A0A6H1ZUS9</accession>
<evidence type="ECO:0000313" key="1">
    <source>
        <dbReference type="EMBL" id="QJA51686.1"/>
    </source>
</evidence>
<evidence type="ECO:0000313" key="2">
    <source>
        <dbReference type="EMBL" id="QJI03049.1"/>
    </source>
</evidence>
<proteinExistence type="predicted"/>
<dbReference type="EMBL" id="MT144282">
    <property type="protein sequence ID" value="QJA51686.1"/>
    <property type="molecule type" value="Genomic_DNA"/>
</dbReference>
<organism evidence="1">
    <name type="scientific">viral metagenome</name>
    <dbReference type="NCBI Taxonomy" id="1070528"/>
    <lineage>
        <taxon>unclassified sequences</taxon>
        <taxon>metagenomes</taxon>
        <taxon>organismal metagenomes</taxon>
    </lineage>
</organism>
<name>A0A6H1ZUS9_9ZZZZ</name>
<reference evidence="1" key="1">
    <citation type="submission" date="2020-03" db="EMBL/GenBank/DDBJ databases">
        <title>The deep terrestrial virosphere.</title>
        <authorList>
            <person name="Holmfeldt K."/>
            <person name="Nilsson E."/>
            <person name="Simone D."/>
            <person name="Lopez-Fernandez M."/>
            <person name="Wu X."/>
            <person name="de Brujin I."/>
            <person name="Lundin D."/>
            <person name="Andersson A."/>
            <person name="Bertilsson S."/>
            <person name="Dopson M."/>
        </authorList>
    </citation>
    <scope>NUCLEOTIDE SEQUENCE</scope>
    <source>
        <strain evidence="1">TM448A02252</strain>
        <strain evidence="2">TM448B04017</strain>
    </source>
</reference>
<protein>
    <submittedName>
        <fullName evidence="1">Uncharacterized protein</fullName>
    </submittedName>
</protein>
<gene>
    <name evidence="1" type="ORF">TM448A02252_0015</name>
    <name evidence="2" type="ORF">TM448B04017_0003</name>
</gene>